<evidence type="ECO:0000259" key="2">
    <source>
        <dbReference type="Pfam" id="PF03816"/>
    </source>
</evidence>
<dbReference type="InterPro" id="IPR004474">
    <property type="entry name" value="LytR_CpsA_psr"/>
</dbReference>
<name>A0AAJ1IDA1_9SPIO</name>
<feature type="domain" description="Cell envelope-related transcriptional attenuator" evidence="2">
    <location>
        <begin position="423"/>
        <end position="568"/>
    </location>
</feature>
<dbReference type="EMBL" id="JAQQAL010000022">
    <property type="protein sequence ID" value="MDC7227188.1"/>
    <property type="molecule type" value="Genomic_DNA"/>
</dbReference>
<organism evidence="3 4">
    <name type="scientific">Candidatus Thalassospirochaeta sargassi</name>
    <dbReference type="NCBI Taxonomy" id="3119039"/>
    <lineage>
        <taxon>Bacteria</taxon>
        <taxon>Pseudomonadati</taxon>
        <taxon>Spirochaetota</taxon>
        <taxon>Spirochaetia</taxon>
        <taxon>Spirochaetales</taxon>
        <taxon>Spirochaetaceae</taxon>
        <taxon>Candidatus Thalassospirochaeta</taxon>
    </lineage>
</organism>
<evidence type="ECO:0000313" key="4">
    <source>
        <dbReference type="Proteomes" id="UP001221217"/>
    </source>
</evidence>
<proteinExistence type="inferred from homology"/>
<dbReference type="InterPro" id="IPR050922">
    <property type="entry name" value="LytR/CpsA/Psr_CW_biosynth"/>
</dbReference>
<accession>A0AAJ1IDA1</accession>
<comment type="similarity">
    <text evidence="1">Belongs to the LytR/CpsA/Psr (LCP) family.</text>
</comment>
<protein>
    <submittedName>
        <fullName evidence="3">LCP family protein</fullName>
    </submittedName>
</protein>
<reference evidence="3 4" key="1">
    <citation type="submission" date="2022-12" db="EMBL/GenBank/DDBJ databases">
        <title>Metagenome assembled genome from gulf of manar.</title>
        <authorList>
            <person name="Kohli P."/>
            <person name="Pk S."/>
            <person name="Venkata Ramana C."/>
            <person name="Sasikala C."/>
        </authorList>
    </citation>
    <scope>NUCLEOTIDE SEQUENCE [LARGE SCALE GENOMIC DNA]</scope>
    <source>
        <strain evidence="3">JB008</strain>
    </source>
</reference>
<evidence type="ECO:0000313" key="3">
    <source>
        <dbReference type="EMBL" id="MDC7227188.1"/>
    </source>
</evidence>
<dbReference type="Proteomes" id="UP001221217">
    <property type="component" value="Unassembled WGS sequence"/>
</dbReference>
<gene>
    <name evidence="3" type="ORF">PQJ61_10545</name>
</gene>
<dbReference type="AlphaFoldDB" id="A0AAJ1IDA1"/>
<dbReference type="NCBIfam" id="TIGR00350">
    <property type="entry name" value="lytR_cpsA_psr"/>
    <property type="match status" value="1"/>
</dbReference>
<dbReference type="Gene3D" id="3.40.630.190">
    <property type="entry name" value="LCP protein"/>
    <property type="match status" value="1"/>
</dbReference>
<dbReference type="PANTHER" id="PTHR33392">
    <property type="entry name" value="POLYISOPRENYL-TEICHOIC ACID--PEPTIDOGLYCAN TEICHOIC ACID TRANSFERASE TAGU"/>
    <property type="match status" value="1"/>
</dbReference>
<dbReference type="Pfam" id="PF03816">
    <property type="entry name" value="LytR_cpsA_psr"/>
    <property type="match status" value="1"/>
</dbReference>
<comment type="caution">
    <text evidence="3">The sequence shown here is derived from an EMBL/GenBank/DDBJ whole genome shotgun (WGS) entry which is preliminary data.</text>
</comment>
<evidence type="ECO:0000256" key="1">
    <source>
        <dbReference type="ARBA" id="ARBA00006068"/>
    </source>
</evidence>
<sequence length="673" mass="77146">MQYKKKLLLIASTAAFLLLLAFNIINFIQLNRVKTQQQVSGEILLDESAVNRKTSDYLNNIGSMLAYDLNRTRVSLGLPVRDYPFKNITDDGPIDEVISENNVLIDAVDVLMEAESDNRKSAMLGRFLRNDIIVNYIEDTGSSISKQNNLNFSIEDTAGTYAEISASSESSVLIKSFSGEELNVTTASKEAVFFLQKHHDLFKTVIDEHNKMKSELYRLSLDKDITSMLGRVKNLNFENNTITVSNIYNSEKITAELVANSTRSYFTLNGTGTYEDIESLKSELIKKIKEMDLRTLDETIVDNAKTELELKLADSDFKAYLKGLSLHIADHVREDNDYIYYDLIYADGTKLGSFSILKKIGEIYLVDADEVPVSSLKTMNIKQEIEERRERSLVIPENIPEIDSLYSNSESVTFLLVGNHELNTDTMILVHADKTTGKAYMIGIPRDLYWKGRKINSIYLNYGAEQFKKELSEITGLEISNYIIVDMYAFIDIVNILGGIEVTLEEDLVDPTYKIRENGEWSTLNYSKGTYNLNGVESLRVARSRHGSNDFERSKRQQQIIEVFLNKILELKITDIDKVYNMMQAIFEYIDTDFTLVEMMSLFNNYSDVELAGKHVLSFDNILYDTYSNIYLLEDKEIEFDENFNKGAWILFPVDNDWNNIRWYVRRIINGEI</sequence>
<dbReference type="PANTHER" id="PTHR33392:SF6">
    <property type="entry name" value="POLYISOPRENYL-TEICHOIC ACID--PEPTIDOGLYCAN TEICHOIC ACID TRANSFERASE TAGU"/>
    <property type="match status" value="1"/>
</dbReference>